<proteinExistence type="predicted"/>
<dbReference type="RefSeq" id="WP_156414788.1">
    <property type="nucleotide sequence ID" value="NZ_LNYN01000020.1"/>
</dbReference>
<evidence type="ECO:0000313" key="2">
    <source>
        <dbReference type="Proteomes" id="UP000254040"/>
    </source>
</evidence>
<dbReference type="EMBL" id="UGOG01000001">
    <property type="protein sequence ID" value="STX64075.1"/>
    <property type="molecule type" value="Genomic_DNA"/>
</dbReference>
<protein>
    <submittedName>
        <fullName evidence="1">Uncharacterized protein</fullName>
    </submittedName>
</protein>
<dbReference type="AlphaFoldDB" id="A0A378JZD0"/>
<evidence type="ECO:0000313" key="1">
    <source>
        <dbReference type="EMBL" id="STX64075.1"/>
    </source>
</evidence>
<dbReference type="Proteomes" id="UP000254040">
    <property type="component" value="Unassembled WGS sequence"/>
</dbReference>
<accession>A0A378JZD0</accession>
<organism evidence="1 2">
    <name type="scientific">Legionella moravica</name>
    <dbReference type="NCBI Taxonomy" id="39962"/>
    <lineage>
        <taxon>Bacteria</taxon>
        <taxon>Pseudomonadati</taxon>
        <taxon>Pseudomonadota</taxon>
        <taxon>Gammaproteobacteria</taxon>
        <taxon>Legionellales</taxon>
        <taxon>Legionellaceae</taxon>
        <taxon>Legionella</taxon>
    </lineage>
</organism>
<reference evidence="1 2" key="1">
    <citation type="submission" date="2018-06" db="EMBL/GenBank/DDBJ databases">
        <authorList>
            <consortium name="Pathogen Informatics"/>
            <person name="Doyle S."/>
        </authorList>
    </citation>
    <scope>NUCLEOTIDE SEQUENCE [LARGE SCALE GENOMIC DNA]</scope>
    <source>
        <strain evidence="1 2">NCTC12239</strain>
    </source>
</reference>
<sequence length="47" mass="5410">MLSSEDVPGFLYHFDTLKKFKDMSIRRLQKKAGRGDSTLDMILMAAF</sequence>
<gene>
    <name evidence="1" type="ORF">NCTC12239_03036</name>
</gene>
<name>A0A378JZD0_9GAMM</name>